<dbReference type="EMBL" id="JAROBY010000122">
    <property type="protein sequence ID" value="MEB4799340.1"/>
    <property type="molecule type" value="Genomic_DNA"/>
</dbReference>
<dbReference type="RefSeq" id="WP_127458762.1">
    <property type="nucleotide sequence ID" value="NZ_JAROBY010000122.1"/>
</dbReference>
<reference evidence="1 2" key="1">
    <citation type="submission" date="2023-03" db="EMBL/GenBank/DDBJ databases">
        <title>Bacillus Genome Sequencing.</title>
        <authorList>
            <person name="Dunlap C."/>
        </authorList>
    </citation>
    <scope>NUCLEOTIDE SEQUENCE [LARGE SCALE GENOMIC DNA]</scope>
    <source>
        <strain evidence="1 2">NRS-1351</strain>
    </source>
</reference>
<proteinExistence type="predicted"/>
<comment type="caution">
    <text evidence="1">The sequence shown here is derived from an EMBL/GenBank/DDBJ whole genome shotgun (WGS) entry which is preliminary data.</text>
</comment>
<accession>A0ABU6DPT8</accession>
<protein>
    <submittedName>
        <fullName evidence="1">Uncharacterized protein</fullName>
    </submittedName>
</protein>
<name>A0ABU6DPT8_9BACL</name>
<evidence type="ECO:0000313" key="1">
    <source>
        <dbReference type="EMBL" id="MEB4799340.1"/>
    </source>
</evidence>
<evidence type="ECO:0000313" key="2">
    <source>
        <dbReference type="Proteomes" id="UP001355653"/>
    </source>
</evidence>
<sequence>MKKSKLEFKLRKRDGYPGIITFADFIVDGQSLYDLYAEKFDFVSCLGWGSEEFQNEQISRLILMSKPDFPNGKNSIYICPACADLGCGAVSLFI</sequence>
<organism evidence="1 2">
    <name type="scientific">Paenibacillus chondroitinus</name>
    <dbReference type="NCBI Taxonomy" id="59842"/>
    <lineage>
        <taxon>Bacteria</taxon>
        <taxon>Bacillati</taxon>
        <taxon>Bacillota</taxon>
        <taxon>Bacilli</taxon>
        <taxon>Bacillales</taxon>
        <taxon>Paenibacillaceae</taxon>
        <taxon>Paenibacillus</taxon>
    </lineage>
</organism>
<dbReference type="Proteomes" id="UP001355653">
    <property type="component" value="Unassembled WGS sequence"/>
</dbReference>
<keyword evidence="2" id="KW-1185">Reference proteome</keyword>
<gene>
    <name evidence="1" type="ORF">P5G65_36365</name>
</gene>